<dbReference type="Gene3D" id="3.40.50.1820">
    <property type="entry name" value="alpha/beta hydrolase"/>
    <property type="match status" value="1"/>
</dbReference>
<keyword evidence="3" id="KW-0378">Hydrolase</keyword>
<dbReference type="GO" id="GO:0016787">
    <property type="term" value="F:hydrolase activity"/>
    <property type="evidence" value="ECO:0007669"/>
    <property type="project" value="UniProtKB-KW"/>
</dbReference>
<comment type="caution">
    <text evidence="3">The sequence shown here is derived from an EMBL/GenBank/DDBJ whole genome shotgun (WGS) entry which is preliminary data.</text>
</comment>
<dbReference type="InterPro" id="IPR029058">
    <property type="entry name" value="AB_hydrolase_fold"/>
</dbReference>
<evidence type="ECO:0000313" key="4">
    <source>
        <dbReference type="Proteomes" id="UP001597425"/>
    </source>
</evidence>
<dbReference type="RefSeq" id="WP_265722387.1">
    <property type="nucleotide sequence ID" value="NZ_JAPIVK010000022.1"/>
</dbReference>
<dbReference type="InterPro" id="IPR051044">
    <property type="entry name" value="MAG_DAG_Lipase"/>
</dbReference>
<evidence type="ECO:0000256" key="1">
    <source>
        <dbReference type="SAM" id="MobiDB-lite"/>
    </source>
</evidence>
<dbReference type="InterPro" id="IPR022742">
    <property type="entry name" value="Hydrolase_4"/>
</dbReference>
<feature type="region of interest" description="Disordered" evidence="1">
    <location>
        <begin position="1"/>
        <end position="26"/>
    </location>
</feature>
<dbReference type="PANTHER" id="PTHR11614">
    <property type="entry name" value="PHOSPHOLIPASE-RELATED"/>
    <property type="match status" value="1"/>
</dbReference>
<sequence>MTQRKRRQREKVQFTGSSGDPLAGILESPAGEARGQVLFAPCFTCGKDVVSAARIARHLTEQGYAVLRFDFTGLGDSGGDFSQTNFSTNVEDLVCAAQFLRESGRPADLLVGHSLGGAAVLASAAQIPEAKAIATIAAPAEPDHVTRQFACSIETIEQNGQAQVQLAGRPFVIRKQFLDDLDDHEMGYIHELGRPLLIYHSPLDQTVSVDEAADIYNRAMHPKSFISLDDADHLLTRREDADYVAVTLAAWAARYLPANTEGSDRC</sequence>
<keyword evidence="4" id="KW-1185">Reference proteome</keyword>
<feature type="domain" description="Serine aminopeptidase S33" evidence="2">
    <location>
        <begin position="52"/>
        <end position="140"/>
    </location>
</feature>
<dbReference type="SUPFAM" id="SSF53474">
    <property type="entry name" value="alpha/beta-Hydrolases"/>
    <property type="match status" value="1"/>
</dbReference>
<organism evidence="3 4">
    <name type="scientific">Microbulbifer halophilus</name>
    <dbReference type="NCBI Taxonomy" id="453963"/>
    <lineage>
        <taxon>Bacteria</taxon>
        <taxon>Pseudomonadati</taxon>
        <taxon>Pseudomonadota</taxon>
        <taxon>Gammaproteobacteria</taxon>
        <taxon>Cellvibrionales</taxon>
        <taxon>Microbulbiferaceae</taxon>
        <taxon>Microbulbifer</taxon>
    </lineage>
</organism>
<protein>
    <submittedName>
        <fullName evidence="3">Alpha/beta hydrolase</fullName>
    </submittedName>
</protein>
<reference evidence="4" key="1">
    <citation type="journal article" date="2019" name="Int. J. Syst. Evol. Microbiol.">
        <title>The Global Catalogue of Microorganisms (GCM) 10K type strain sequencing project: providing services to taxonomists for standard genome sequencing and annotation.</title>
        <authorList>
            <consortium name="The Broad Institute Genomics Platform"/>
            <consortium name="The Broad Institute Genome Sequencing Center for Infectious Disease"/>
            <person name="Wu L."/>
            <person name="Ma J."/>
        </authorList>
    </citation>
    <scope>NUCLEOTIDE SEQUENCE [LARGE SCALE GENOMIC DNA]</scope>
    <source>
        <strain evidence="4">KCTC 12848</strain>
    </source>
</reference>
<evidence type="ECO:0000313" key="3">
    <source>
        <dbReference type="EMBL" id="MFD2311786.1"/>
    </source>
</evidence>
<proteinExistence type="predicted"/>
<dbReference type="Pfam" id="PF12146">
    <property type="entry name" value="Hydrolase_4"/>
    <property type="match status" value="1"/>
</dbReference>
<name>A0ABW5EDW6_9GAMM</name>
<gene>
    <name evidence="3" type="ORF">ACFSKX_15260</name>
</gene>
<accession>A0ABW5EDW6</accession>
<evidence type="ECO:0000259" key="2">
    <source>
        <dbReference type="Pfam" id="PF12146"/>
    </source>
</evidence>
<dbReference type="Proteomes" id="UP001597425">
    <property type="component" value="Unassembled WGS sequence"/>
</dbReference>
<dbReference type="EMBL" id="JBHUJD010000022">
    <property type="protein sequence ID" value="MFD2311786.1"/>
    <property type="molecule type" value="Genomic_DNA"/>
</dbReference>